<proteinExistence type="predicted"/>
<reference evidence="6" key="1">
    <citation type="submission" date="2021-01" db="EMBL/GenBank/DDBJ databases">
        <authorList>
            <person name="Corre E."/>
            <person name="Pelletier E."/>
            <person name="Niang G."/>
            <person name="Scheremetjew M."/>
            <person name="Finn R."/>
            <person name="Kale V."/>
            <person name="Holt S."/>
            <person name="Cochrane G."/>
            <person name="Meng A."/>
            <person name="Brown T."/>
            <person name="Cohen L."/>
        </authorList>
    </citation>
    <scope>NUCLEOTIDE SEQUENCE</scope>
    <source>
        <strain evidence="6">UNC1205</strain>
    </source>
</reference>
<evidence type="ECO:0000313" key="6">
    <source>
        <dbReference type="EMBL" id="CAD8762221.1"/>
    </source>
</evidence>
<dbReference type="EC" id="3.2.1.40" evidence="2"/>
<dbReference type="InterPro" id="IPR012341">
    <property type="entry name" value="6hp_glycosidase-like_sf"/>
</dbReference>
<evidence type="ECO:0000259" key="4">
    <source>
        <dbReference type="Pfam" id="PF17389"/>
    </source>
</evidence>
<dbReference type="AlphaFoldDB" id="A0A7S0UJQ2"/>
<evidence type="ECO:0000256" key="3">
    <source>
        <dbReference type="ARBA" id="ARBA00022801"/>
    </source>
</evidence>
<keyword evidence="3" id="KW-0378">Hydrolase</keyword>
<evidence type="ECO:0000256" key="1">
    <source>
        <dbReference type="ARBA" id="ARBA00001445"/>
    </source>
</evidence>
<feature type="domain" description="Alpha-L-rhamnosidase six-hairpin glycosidase" evidence="4">
    <location>
        <begin position="2"/>
        <end position="271"/>
    </location>
</feature>
<dbReference type="Gene3D" id="2.60.420.10">
    <property type="entry name" value="Maltose phosphorylase, domain 3"/>
    <property type="match status" value="1"/>
</dbReference>
<dbReference type="InterPro" id="IPR016007">
    <property type="entry name" value="Alpha_rhamnosid"/>
</dbReference>
<dbReference type="GO" id="GO:0030596">
    <property type="term" value="F:alpha-L-rhamnosidase activity"/>
    <property type="evidence" value="ECO:0007669"/>
    <property type="project" value="UniProtKB-EC"/>
</dbReference>
<sequence>MVENQDDDGSMPNVVPPMGKIEGAPNWQTAYPMILWNMMTYYGDRLLISNHHDSLVRYFDFLDSSYHKTGLKNFRTGYGDWVPPKGYPNADKHFMGAFALLGDIKLGIDIFGYSDHPESDFQATRLIDLQSKISPEFHDVFFNSTSGVYMSGLQTEQALPLYLGVVPKELQSSILSQLVHDIQVTQKGHTTSGIIGIKYCMEALSSYDRGDVALDLALQTSYPSWGYMVNNKYEPATTVWELWDSDTTGPSMNSRNHHMFGSITSWFYKHVAGIQPVDPGFSHVQIRPSLLRHQNFKARVSTPAGEIYLNYRKQEHAEVSTVTEFLYEITLPPGTRGTFYIPIALDDREAALSNEVNLDVSIEENGVPIWFNWQFLPGVDGVEHVEKVGKHLHIGISNGKYRFKATISKISSVEMIDS</sequence>
<dbReference type="InterPro" id="IPR035398">
    <property type="entry name" value="Bac_rhamnosid_C"/>
</dbReference>
<name>A0A7S0UJQ2_9STRA</name>
<dbReference type="EMBL" id="HBFL01003183">
    <property type="protein sequence ID" value="CAD8762221.1"/>
    <property type="molecule type" value="Transcribed_RNA"/>
</dbReference>
<dbReference type="PANTHER" id="PTHR33307">
    <property type="entry name" value="ALPHA-RHAMNOSIDASE (EUROFUNG)"/>
    <property type="match status" value="1"/>
</dbReference>
<dbReference type="InterPro" id="IPR035396">
    <property type="entry name" value="Bac_rhamnosid6H"/>
</dbReference>
<organism evidence="6">
    <name type="scientific">Pseudo-nitzschia delicatissima</name>
    <dbReference type="NCBI Taxonomy" id="44447"/>
    <lineage>
        <taxon>Eukaryota</taxon>
        <taxon>Sar</taxon>
        <taxon>Stramenopiles</taxon>
        <taxon>Ochrophyta</taxon>
        <taxon>Bacillariophyta</taxon>
        <taxon>Bacillariophyceae</taxon>
        <taxon>Bacillariophycidae</taxon>
        <taxon>Bacillariales</taxon>
        <taxon>Bacillariaceae</taxon>
        <taxon>Pseudo-nitzschia</taxon>
    </lineage>
</organism>
<dbReference type="Pfam" id="PF17390">
    <property type="entry name" value="Bac_rhamnosid_C"/>
    <property type="match status" value="1"/>
</dbReference>
<dbReference type="PANTHER" id="PTHR33307:SF6">
    <property type="entry name" value="ALPHA-RHAMNOSIDASE (EUROFUNG)-RELATED"/>
    <property type="match status" value="1"/>
</dbReference>
<dbReference type="Gene3D" id="1.50.10.10">
    <property type="match status" value="1"/>
</dbReference>
<feature type="domain" description="Alpha-L-rhamnosidase C-terminal" evidence="5">
    <location>
        <begin position="273"/>
        <end position="344"/>
    </location>
</feature>
<dbReference type="GO" id="GO:0005975">
    <property type="term" value="P:carbohydrate metabolic process"/>
    <property type="evidence" value="ECO:0007669"/>
    <property type="project" value="InterPro"/>
</dbReference>
<protein>
    <recommendedName>
        <fullName evidence="2">alpha-L-rhamnosidase</fullName>
        <ecNumber evidence="2">3.2.1.40</ecNumber>
    </recommendedName>
</protein>
<dbReference type="SUPFAM" id="SSF48208">
    <property type="entry name" value="Six-hairpin glycosidases"/>
    <property type="match status" value="1"/>
</dbReference>
<comment type="catalytic activity">
    <reaction evidence="1">
        <text>Hydrolysis of terminal non-reducing alpha-L-rhamnose residues in alpha-L-rhamnosides.</text>
        <dbReference type="EC" id="3.2.1.40"/>
    </reaction>
</comment>
<accession>A0A7S0UJQ2</accession>
<evidence type="ECO:0000256" key="2">
    <source>
        <dbReference type="ARBA" id="ARBA00012652"/>
    </source>
</evidence>
<dbReference type="InterPro" id="IPR008928">
    <property type="entry name" value="6-hairpin_glycosidase_sf"/>
</dbReference>
<dbReference type="Pfam" id="PF17389">
    <property type="entry name" value="Bac_rhamnosid6H"/>
    <property type="match status" value="1"/>
</dbReference>
<gene>
    <name evidence="6" type="ORF">PDEL1432_LOCUS2261</name>
</gene>
<evidence type="ECO:0000259" key="5">
    <source>
        <dbReference type="Pfam" id="PF17390"/>
    </source>
</evidence>